<name>A0AA35SZR0_GEOBA</name>
<feature type="region of interest" description="Disordered" evidence="9">
    <location>
        <begin position="638"/>
        <end position="691"/>
    </location>
</feature>
<keyword evidence="6" id="KW-0206">Cytoskeleton</keyword>
<evidence type="ECO:0000256" key="1">
    <source>
        <dbReference type="ARBA" id="ARBA00004245"/>
    </source>
</evidence>
<dbReference type="PRINTS" id="PR00380">
    <property type="entry name" value="KINESINHEAVY"/>
</dbReference>
<dbReference type="PANTHER" id="PTHR47968">
    <property type="entry name" value="CENTROMERE PROTEIN E"/>
    <property type="match status" value="1"/>
</dbReference>
<feature type="coiled-coil region" evidence="8">
    <location>
        <begin position="721"/>
        <end position="1249"/>
    </location>
</feature>
<keyword evidence="6" id="KW-0963">Cytoplasm</keyword>
<dbReference type="GO" id="GO:0007018">
    <property type="term" value="P:microtubule-based movement"/>
    <property type="evidence" value="ECO:0007669"/>
    <property type="project" value="InterPro"/>
</dbReference>
<dbReference type="EMBL" id="CASHTH010002993">
    <property type="protein sequence ID" value="CAI8038462.1"/>
    <property type="molecule type" value="Genomic_DNA"/>
</dbReference>
<proteinExistence type="inferred from homology"/>
<keyword evidence="2 7" id="KW-0547">Nucleotide-binding</keyword>
<feature type="compositionally biased region" description="Low complexity" evidence="9">
    <location>
        <begin position="350"/>
        <end position="359"/>
    </location>
</feature>
<dbReference type="InterPro" id="IPR027417">
    <property type="entry name" value="P-loop_NTPase"/>
</dbReference>
<evidence type="ECO:0000256" key="9">
    <source>
        <dbReference type="SAM" id="MobiDB-lite"/>
    </source>
</evidence>
<dbReference type="InterPro" id="IPR027640">
    <property type="entry name" value="Kinesin-like_fam"/>
</dbReference>
<dbReference type="PANTHER" id="PTHR47968:SF75">
    <property type="entry name" value="CENTROMERE-ASSOCIATED PROTEIN E"/>
    <property type="match status" value="1"/>
</dbReference>
<feature type="compositionally biased region" description="Low complexity" evidence="9">
    <location>
        <begin position="1385"/>
        <end position="1419"/>
    </location>
</feature>
<protein>
    <submittedName>
        <fullName evidence="11">Kinesin-like protein KIN-7I</fullName>
    </submittedName>
</protein>
<comment type="caution">
    <text evidence="11">The sequence shown here is derived from an EMBL/GenBank/DDBJ whole genome shotgun (WGS) entry which is preliminary data.</text>
</comment>
<keyword evidence="12" id="KW-1185">Reference proteome</keyword>
<keyword evidence="3 7" id="KW-0067">ATP-binding</keyword>
<dbReference type="FunFam" id="3.40.850.10:FF:000177">
    <property type="entry name" value="Kinesin-like protein"/>
    <property type="match status" value="1"/>
</dbReference>
<evidence type="ECO:0000259" key="10">
    <source>
        <dbReference type="PROSITE" id="PS50067"/>
    </source>
</evidence>
<evidence type="ECO:0000256" key="6">
    <source>
        <dbReference type="ARBA" id="ARBA00023212"/>
    </source>
</evidence>
<dbReference type="Pfam" id="PF00225">
    <property type="entry name" value="Kinesin"/>
    <property type="match status" value="1"/>
</dbReference>
<evidence type="ECO:0000256" key="2">
    <source>
        <dbReference type="ARBA" id="ARBA00022741"/>
    </source>
</evidence>
<dbReference type="GO" id="GO:0005524">
    <property type="term" value="F:ATP binding"/>
    <property type="evidence" value="ECO:0007669"/>
    <property type="project" value="UniProtKB-UniRule"/>
</dbReference>
<dbReference type="InterPro" id="IPR019821">
    <property type="entry name" value="Kinesin_motor_CS"/>
</dbReference>
<feature type="compositionally biased region" description="Polar residues" evidence="9">
    <location>
        <begin position="1505"/>
        <end position="1518"/>
    </location>
</feature>
<feature type="region of interest" description="Disordered" evidence="9">
    <location>
        <begin position="346"/>
        <end position="375"/>
    </location>
</feature>
<reference evidence="11" key="1">
    <citation type="submission" date="2023-03" db="EMBL/GenBank/DDBJ databases">
        <authorList>
            <person name="Steffen K."/>
            <person name="Cardenas P."/>
        </authorList>
    </citation>
    <scope>NUCLEOTIDE SEQUENCE</scope>
</reference>
<feature type="compositionally biased region" description="Basic and acidic residues" evidence="9">
    <location>
        <begin position="360"/>
        <end position="375"/>
    </location>
</feature>
<evidence type="ECO:0000256" key="4">
    <source>
        <dbReference type="ARBA" id="ARBA00023054"/>
    </source>
</evidence>
<feature type="compositionally biased region" description="Low complexity" evidence="9">
    <location>
        <begin position="501"/>
        <end position="517"/>
    </location>
</feature>
<feature type="binding site" evidence="7">
    <location>
        <begin position="80"/>
        <end position="87"/>
    </location>
    <ligand>
        <name>ATP</name>
        <dbReference type="ChEBI" id="CHEBI:30616"/>
    </ligand>
</feature>
<dbReference type="InterPro" id="IPR036961">
    <property type="entry name" value="Kinesin_motor_dom_sf"/>
</dbReference>
<dbReference type="SUPFAM" id="SSF52540">
    <property type="entry name" value="P-loop containing nucleoside triphosphate hydrolases"/>
    <property type="match status" value="1"/>
</dbReference>
<feature type="compositionally biased region" description="Polar residues" evidence="9">
    <location>
        <begin position="1420"/>
        <end position="1478"/>
    </location>
</feature>
<comment type="similarity">
    <text evidence="7">Belongs to the TRAFAC class myosin-kinesin ATPase superfamily. Kinesin family.</text>
</comment>
<sequence length="1541" mass="173059">MDSIRVGIRVRPLLDREKGGLKWAIQGENTIVPTTPGNAGFEFDHVFGEASTTDQIYRTITRPIVHSVMQGFNGTVFAYGQTSSGKTFTMMGMEDQPGVIPLAIQEIFEYIEDHDELEFIVRVSYLEIYKEGICDLLDPSFTDLKIREDKDNNVKVHGLKEYVVTNIEEVTRVIFVGNINRTTGETKMNERSSRSHAVLSMAIESRLKDGDSTVKVASLNLVDLAGSERLNATGAAGKRAQEGIAINKSLFTLKQVISKLAEGNSSVHIPYRDSKLTHILKPSLGGNAKTAIICAVTPAELYETELTLNFAICAMKVKNRPMVNEVLGGEEALKKKLLQLEKENGELRNRLSSSESSLTEENRRELTEQIEEKQSRQSELEARIRSLENIIIKSCKPRERETVDQQQGVKYNRRMTICPALLARGMGSPLLIKPNPLSHIKSRHSITPVVTPDVITHRSVSRLRPGAGMGFATPASSEEAWQSVFDSSGFERELQRLEPPAAAAAGEGSSVASLEGETPVPPTVNVRDLERRRTMFRCATFVMDTPSSNISVSTPDQSGTWTEDAEPHPPPAVVRSPLVDAQTQTEEQDEVQEGTDTALTATGETVEPMDTVEAVACADAIIQTEDVATEAVPLTDAVTQTEGGPKDGAVEVSTQTDLKPPQCEEEEEEEGSGGLHLPHHHPPPPPADLDSSTCLCSHRCTLRTNHHEQLQFNQDELMMIQEEAEENMVDAQYTIEQTRLELQAERERSQSLTSQLEKTTSRLKDLEMANSAQEECLTKMCRDSKMASSHHGELEERCSQLETKLVEVEKERAGWREERERWQREREEEKDKLSHEEEEWKEEKERWREEKEEFVRAQEKWRMEEEEWREERGKWEREREGWREEKDKWDRERQGWREERENWVEERQNWTEGWREEREEMARERQAWESEKGLWEVAKTRWETEREEMVAETSVLKEQLQSLQSELEKLPCAKRHCPEPADDAQLTVLMDKLMDMERERERESEQFQISYQEVKAACQGAQSRAAELQAELDAAQESLAKNAALEKEVGELRGKVDTLYSKIADLAQDNYTKMADKEDEWEEEKEKLLTKAKGLEDEVSRLTSQISCLQAKAQSDTACERAKSRVAELQAELDAAQESLAKNAALEKEVGELRGKVDTLYSKIADLAQDNYSKMADKEDEWEEEKEKLLTKIKGLEDEVSRLTSQISCLQAKLNQAQQQQRQPGPYELAEAAAKLRDLQKDNASLKAQVKAHMTYQPSQSSAGAICCDSAGTVTSAAVYHLRGELAKTREEKEKLMARAKKLLAAVKERDELHDLDQKEIERYRTERNIFRAKYIDLKQKCGNILPCPPETAEPTPVSSLPPHQHVPPPSLPEPAPTQPPSSYPLPSSSQPTTSYSSSSQQSAFKPSSNPSTSANFSSKPSTYQPSTSNPFSKLPISNLSSKPPTSNPFSKLPTSNPSSKLPISNPSTKPSVNQQRENIPLGLGGFKEQGGRRPSRNEGGRWGTSWNQGGTKTSCSPFSKPGGEAMGHVSDTDWSCASSN</sequence>
<evidence type="ECO:0000256" key="8">
    <source>
        <dbReference type="SAM" id="Coils"/>
    </source>
</evidence>
<dbReference type="PROSITE" id="PS00411">
    <property type="entry name" value="KINESIN_MOTOR_1"/>
    <property type="match status" value="1"/>
</dbReference>
<organism evidence="11 12">
    <name type="scientific">Geodia barretti</name>
    <name type="common">Barrett's horny sponge</name>
    <dbReference type="NCBI Taxonomy" id="519541"/>
    <lineage>
        <taxon>Eukaryota</taxon>
        <taxon>Metazoa</taxon>
        <taxon>Porifera</taxon>
        <taxon>Demospongiae</taxon>
        <taxon>Heteroscleromorpha</taxon>
        <taxon>Tetractinellida</taxon>
        <taxon>Astrophorina</taxon>
        <taxon>Geodiidae</taxon>
        <taxon>Geodia</taxon>
    </lineage>
</organism>
<dbReference type="GO" id="GO:0005856">
    <property type="term" value="C:cytoskeleton"/>
    <property type="evidence" value="ECO:0007669"/>
    <property type="project" value="UniProtKB-SubCell"/>
</dbReference>
<dbReference type="Gene3D" id="3.40.850.10">
    <property type="entry name" value="Kinesin motor domain"/>
    <property type="match status" value="1"/>
</dbReference>
<feature type="compositionally biased region" description="Polar residues" evidence="9">
    <location>
        <begin position="547"/>
        <end position="561"/>
    </location>
</feature>
<dbReference type="CDD" id="cd01374">
    <property type="entry name" value="KISc_CENP_E"/>
    <property type="match status" value="1"/>
</dbReference>
<dbReference type="Gene3D" id="1.20.5.340">
    <property type="match status" value="1"/>
</dbReference>
<dbReference type="InterPro" id="IPR001752">
    <property type="entry name" value="Kinesin_motor_dom"/>
</dbReference>
<accession>A0AA35SZR0</accession>
<feature type="region of interest" description="Disordered" evidence="9">
    <location>
        <begin position="1349"/>
        <end position="1541"/>
    </location>
</feature>
<gene>
    <name evidence="11" type="ORF">GBAR_LOCUS21447</name>
</gene>
<dbReference type="GO" id="GO:0008017">
    <property type="term" value="F:microtubule binding"/>
    <property type="evidence" value="ECO:0007669"/>
    <property type="project" value="InterPro"/>
</dbReference>
<evidence type="ECO:0000256" key="5">
    <source>
        <dbReference type="ARBA" id="ARBA00023175"/>
    </source>
</evidence>
<feature type="coiled-coil region" evidence="8">
    <location>
        <begin position="1286"/>
        <end position="1341"/>
    </location>
</feature>
<feature type="compositionally biased region" description="Pro residues" evidence="9">
    <location>
        <begin position="1365"/>
        <end position="1384"/>
    </location>
</feature>
<evidence type="ECO:0000256" key="7">
    <source>
        <dbReference type="PROSITE-ProRule" id="PRU00283"/>
    </source>
</evidence>
<keyword evidence="4 8" id="KW-0175">Coiled coil</keyword>
<dbReference type="PROSITE" id="PS50067">
    <property type="entry name" value="KINESIN_MOTOR_2"/>
    <property type="match status" value="1"/>
</dbReference>
<feature type="region of interest" description="Disordered" evidence="9">
    <location>
        <begin position="499"/>
        <end position="523"/>
    </location>
</feature>
<keyword evidence="5 7" id="KW-0505">Motor protein</keyword>
<dbReference type="Proteomes" id="UP001174909">
    <property type="component" value="Unassembled WGS sequence"/>
</dbReference>
<dbReference type="SMART" id="SM00129">
    <property type="entry name" value="KISc"/>
    <property type="match status" value="1"/>
</dbReference>
<evidence type="ECO:0000256" key="3">
    <source>
        <dbReference type="ARBA" id="ARBA00022840"/>
    </source>
</evidence>
<dbReference type="GO" id="GO:0003777">
    <property type="term" value="F:microtubule motor activity"/>
    <property type="evidence" value="ECO:0007669"/>
    <property type="project" value="InterPro"/>
</dbReference>
<comment type="subcellular location">
    <subcellularLocation>
        <location evidence="1">Cytoplasm</location>
        <location evidence="1">Cytoskeleton</location>
    </subcellularLocation>
</comment>
<feature type="domain" description="Kinesin motor" evidence="10">
    <location>
        <begin position="3"/>
        <end position="317"/>
    </location>
</feature>
<feature type="region of interest" description="Disordered" evidence="9">
    <location>
        <begin position="547"/>
        <end position="568"/>
    </location>
</feature>
<feature type="compositionally biased region" description="Basic and acidic residues" evidence="9">
    <location>
        <begin position="1490"/>
        <end position="1500"/>
    </location>
</feature>
<evidence type="ECO:0000313" key="11">
    <source>
        <dbReference type="EMBL" id="CAI8038462.1"/>
    </source>
</evidence>
<evidence type="ECO:0000313" key="12">
    <source>
        <dbReference type="Proteomes" id="UP001174909"/>
    </source>
</evidence>